<sequence>MSNELNQITGKVVIAGAGPGDVELITVKLQKRLAEADVIIVDRLVNPEITDLYARPDALVLMTGKQGYHDGSVAQTDINKLLVGHAQNGKTVLRLKGGDVAFFSNVLDELQSLHEAGISFEIIPGITAASGASAYAGIPLTARGYAKAVQFITFNPCSFYNRDQWKAWASSSDTLVFYMAARNLEGLAELFLRYTKKPHTALAVIEQATTEHQRVHVSTLTNVKNDFAGVKFSSPSLVIIGDVVELHEQFNWYVANKAGSVFNELVTVK</sequence>
<dbReference type="InterPro" id="IPR014776">
    <property type="entry name" value="4pyrrole_Mease_sub2"/>
</dbReference>
<dbReference type="OrthoDB" id="9815856at2"/>
<evidence type="ECO:0000313" key="10">
    <source>
        <dbReference type="EMBL" id="TWI79152.1"/>
    </source>
</evidence>
<evidence type="ECO:0000256" key="3">
    <source>
        <dbReference type="ARBA" id="ARBA00022603"/>
    </source>
</evidence>
<comment type="pathway">
    <text evidence="7">Porphyrin-containing compound metabolism; siroheme biosynthesis; precorrin-2 from uroporphyrinogen III: step 1/1.</text>
</comment>
<keyword evidence="4 8" id="KW-0808">Transferase</keyword>
<dbReference type="PROSITE" id="PS00840">
    <property type="entry name" value="SUMT_2"/>
    <property type="match status" value="1"/>
</dbReference>
<dbReference type="InterPro" id="IPR003043">
    <property type="entry name" value="Uropor_MeTrfase_CS"/>
</dbReference>
<dbReference type="PANTHER" id="PTHR45790">
    <property type="entry name" value="SIROHEME SYNTHASE-RELATED"/>
    <property type="match status" value="1"/>
</dbReference>
<evidence type="ECO:0000313" key="11">
    <source>
        <dbReference type="Proteomes" id="UP000316167"/>
    </source>
</evidence>
<dbReference type="SUPFAM" id="SSF53790">
    <property type="entry name" value="Tetrapyrrole methylase"/>
    <property type="match status" value="1"/>
</dbReference>
<evidence type="ECO:0000256" key="1">
    <source>
        <dbReference type="ARBA" id="ARBA00005879"/>
    </source>
</evidence>
<dbReference type="GO" id="GO:0019354">
    <property type="term" value="P:siroheme biosynthetic process"/>
    <property type="evidence" value="ECO:0007669"/>
    <property type="project" value="InterPro"/>
</dbReference>
<evidence type="ECO:0000256" key="7">
    <source>
        <dbReference type="ARBA" id="ARBA00025705"/>
    </source>
</evidence>
<dbReference type="CDD" id="cd11642">
    <property type="entry name" value="SUMT"/>
    <property type="match status" value="1"/>
</dbReference>
<keyword evidence="5" id="KW-0949">S-adenosyl-L-methionine</keyword>
<gene>
    <name evidence="10" type="ORF">IQ13_3554</name>
</gene>
<reference evidence="10 11" key="1">
    <citation type="journal article" date="2015" name="Stand. Genomic Sci.">
        <title>Genomic Encyclopedia of Bacterial and Archaeal Type Strains, Phase III: the genomes of soil and plant-associated and newly described type strains.</title>
        <authorList>
            <person name="Whitman W.B."/>
            <person name="Woyke T."/>
            <person name="Klenk H.P."/>
            <person name="Zhou Y."/>
            <person name="Lilburn T.G."/>
            <person name="Beck B.J."/>
            <person name="De Vos P."/>
            <person name="Vandamme P."/>
            <person name="Eisen J.A."/>
            <person name="Garrity G."/>
            <person name="Hugenholtz P."/>
            <person name="Kyrpides N.C."/>
        </authorList>
    </citation>
    <scope>NUCLEOTIDE SEQUENCE [LARGE SCALE GENOMIC DNA]</scope>
    <source>
        <strain evidence="10 11">CGMCC 1.7271</strain>
    </source>
</reference>
<comment type="similarity">
    <text evidence="1 8">Belongs to the precorrin methyltransferase family.</text>
</comment>
<evidence type="ECO:0000256" key="2">
    <source>
        <dbReference type="ARBA" id="ARBA00012162"/>
    </source>
</evidence>
<keyword evidence="11" id="KW-1185">Reference proteome</keyword>
<dbReference type="InterPro" id="IPR000878">
    <property type="entry name" value="4pyrrol_Mease"/>
</dbReference>
<keyword evidence="6" id="KW-0627">Porphyrin biosynthesis</keyword>
<evidence type="ECO:0000256" key="6">
    <source>
        <dbReference type="ARBA" id="ARBA00023244"/>
    </source>
</evidence>
<dbReference type="Gene3D" id="3.40.1010.10">
    <property type="entry name" value="Cobalt-precorrin-4 Transmethylase, Domain 1"/>
    <property type="match status" value="1"/>
</dbReference>
<dbReference type="InterPro" id="IPR006366">
    <property type="entry name" value="CobA/CysG_C"/>
</dbReference>
<dbReference type="PANTHER" id="PTHR45790:SF3">
    <property type="entry name" value="S-ADENOSYL-L-METHIONINE-DEPENDENT UROPORPHYRINOGEN III METHYLTRANSFERASE, CHLOROPLASTIC"/>
    <property type="match status" value="1"/>
</dbReference>
<dbReference type="NCBIfam" id="TIGR01469">
    <property type="entry name" value="cobA_cysG_Cterm"/>
    <property type="match status" value="1"/>
</dbReference>
<dbReference type="NCBIfam" id="NF004790">
    <property type="entry name" value="PRK06136.1"/>
    <property type="match status" value="1"/>
</dbReference>
<evidence type="ECO:0000256" key="5">
    <source>
        <dbReference type="ARBA" id="ARBA00022691"/>
    </source>
</evidence>
<dbReference type="EMBL" id="VLLE01000006">
    <property type="protein sequence ID" value="TWI79152.1"/>
    <property type="molecule type" value="Genomic_DNA"/>
</dbReference>
<dbReference type="GO" id="GO:0004851">
    <property type="term" value="F:uroporphyrin-III C-methyltransferase activity"/>
    <property type="evidence" value="ECO:0007669"/>
    <property type="project" value="UniProtKB-EC"/>
</dbReference>
<proteinExistence type="inferred from homology"/>
<accession>A0A562SCY1</accession>
<organism evidence="10 11">
    <name type="scientific">Lacibacter cauensis</name>
    <dbReference type="NCBI Taxonomy" id="510947"/>
    <lineage>
        <taxon>Bacteria</taxon>
        <taxon>Pseudomonadati</taxon>
        <taxon>Bacteroidota</taxon>
        <taxon>Chitinophagia</taxon>
        <taxon>Chitinophagales</taxon>
        <taxon>Chitinophagaceae</taxon>
        <taxon>Lacibacter</taxon>
    </lineage>
</organism>
<dbReference type="InterPro" id="IPR035996">
    <property type="entry name" value="4pyrrol_Methylase_sf"/>
</dbReference>
<evidence type="ECO:0000256" key="8">
    <source>
        <dbReference type="RuleBase" id="RU003960"/>
    </source>
</evidence>
<dbReference type="InterPro" id="IPR014777">
    <property type="entry name" value="4pyrrole_Mease_sub1"/>
</dbReference>
<dbReference type="InterPro" id="IPR050161">
    <property type="entry name" value="Siro_Cobalamin_biosynth"/>
</dbReference>
<dbReference type="EC" id="2.1.1.107" evidence="2"/>
<dbReference type="Proteomes" id="UP000316167">
    <property type="component" value="Unassembled WGS sequence"/>
</dbReference>
<evidence type="ECO:0000256" key="4">
    <source>
        <dbReference type="ARBA" id="ARBA00022679"/>
    </source>
</evidence>
<dbReference type="AlphaFoldDB" id="A0A562SCY1"/>
<dbReference type="Pfam" id="PF00590">
    <property type="entry name" value="TP_methylase"/>
    <property type="match status" value="1"/>
</dbReference>
<comment type="caution">
    <text evidence="10">The sequence shown here is derived from an EMBL/GenBank/DDBJ whole genome shotgun (WGS) entry which is preliminary data.</text>
</comment>
<evidence type="ECO:0000259" key="9">
    <source>
        <dbReference type="Pfam" id="PF00590"/>
    </source>
</evidence>
<dbReference type="GO" id="GO:0032259">
    <property type="term" value="P:methylation"/>
    <property type="evidence" value="ECO:0007669"/>
    <property type="project" value="UniProtKB-KW"/>
</dbReference>
<dbReference type="Gene3D" id="3.30.950.10">
    <property type="entry name" value="Methyltransferase, Cobalt-precorrin-4 Transmethylase, Domain 2"/>
    <property type="match status" value="1"/>
</dbReference>
<dbReference type="FunFam" id="3.40.1010.10:FF:000001">
    <property type="entry name" value="Siroheme synthase"/>
    <property type="match status" value="1"/>
</dbReference>
<dbReference type="RefSeq" id="WP_144887930.1">
    <property type="nucleotide sequence ID" value="NZ_VLLE01000006.1"/>
</dbReference>
<feature type="domain" description="Tetrapyrrole methylase" evidence="9">
    <location>
        <begin position="11"/>
        <end position="222"/>
    </location>
</feature>
<protein>
    <recommendedName>
        <fullName evidence="2">uroporphyrinogen-III C-methyltransferase</fullName>
        <ecNumber evidence="2">2.1.1.107</ecNumber>
    </recommendedName>
</protein>
<keyword evidence="3 8" id="KW-0489">Methyltransferase</keyword>
<name>A0A562SCY1_9BACT</name>